<dbReference type="NCBIfam" id="TIGR02937">
    <property type="entry name" value="sigma70-ECF"/>
    <property type="match status" value="1"/>
</dbReference>
<proteinExistence type="inferred from homology"/>
<evidence type="ECO:0000259" key="6">
    <source>
        <dbReference type="Pfam" id="PF08281"/>
    </source>
</evidence>
<dbReference type="InterPro" id="IPR007627">
    <property type="entry name" value="RNA_pol_sigma70_r2"/>
</dbReference>
<comment type="similarity">
    <text evidence="1">Belongs to the sigma-70 factor family. ECF subfamily.</text>
</comment>
<dbReference type="GO" id="GO:0016987">
    <property type="term" value="F:sigma factor activity"/>
    <property type="evidence" value="ECO:0007669"/>
    <property type="project" value="UniProtKB-KW"/>
</dbReference>
<gene>
    <name evidence="7" type="ORF">DI598_04840</name>
</gene>
<dbReference type="InterPro" id="IPR014284">
    <property type="entry name" value="RNA_pol_sigma-70_dom"/>
</dbReference>
<evidence type="ECO:0000256" key="2">
    <source>
        <dbReference type="ARBA" id="ARBA00023015"/>
    </source>
</evidence>
<evidence type="ECO:0000313" key="7">
    <source>
        <dbReference type="EMBL" id="PZP50764.1"/>
    </source>
</evidence>
<dbReference type="Proteomes" id="UP000249645">
    <property type="component" value="Unassembled WGS sequence"/>
</dbReference>
<reference evidence="7 8" key="1">
    <citation type="submission" date="2017-11" db="EMBL/GenBank/DDBJ databases">
        <title>Infants hospitalized years apart are colonized by the same room-sourced microbial strains.</title>
        <authorList>
            <person name="Brooks B."/>
            <person name="Olm M.R."/>
            <person name="Firek B.A."/>
            <person name="Baker R."/>
            <person name="Thomas B.C."/>
            <person name="Morowitz M.J."/>
            <person name="Banfield J.F."/>
        </authorList>
    </citation>
    <scope>NUCLEOTIDE SEQUENCE [LARGE SCALE GENOMIC DNA]</scope>
    <source>
        <strain evidence="7">S2_009_000_R2_76</strain>
    </source>
</reference>
<dbReference type="SUPFAM" id="SSF88946">
    <property type="entry name" value="Sigma2 domain of RNA polymerase sigma factors"/>
    <property type="match status" value="1"/>
</dbReference>
<protein>
    <recommendedName>
        <fullName evidence="9">RNA polymerase, sigma-24 subunit, ECF subfamily</fullName>
    </recommendedName>
</protein>
<dbReference type="InterPro" id="IPR013325">
    <property type="entry name" value="RNA_pol_sigma_r2"/>
</dbReference>
<evidence type="ECO:0000256" key="3">
    <source>
        <dbReference type="ARBA" id="ARBA00023082"/>
    </source>
</evidence>
<feature type="domain" description="RNA polymerase sigma-70 region 2" evidence="5">
    <location>
        <begin position="29"/>
        <end position="90"/>
    </location>
</feature>
<evidence type="ECO:0000256" key="4">
    <source>
        <dbReference type="ARBA" id="ARBA00023163"/>
    </source>
</evidence>
<dbReference type="CDD" id="cd06171">
    <property type="entry name" value="Sigma70_r4"/>
    <property type="match status" value="1"/>
</dbReference>
<evidence type="ECO:0008006" key="9">
    <source>
        <dbReference type="Google" id="ProtNLM"/>
    </source>
</evidence>
<dbReference type="SUPFAM" id="SSF88659">
    <property type="entry name" value="Sigma3 and sigma4 domains of RNA polymerase sigma factors"/>
    <property type="match status" value="1"/>
</dbReference>
<evidence type="ECO:0000313" key="8">
    <source>
        <dbReference type="Proteomes" id="UP000249645"/>
    </source>
</evidence>
<dbReference type="AlphaFoldDB" id="A0A2W5F954"/>
<dbReference type="InterPro" id="IPR036388">
    <property type="entry name" value="WH-like_DNA-bd_sf"/>
</dbReference>
<dbReference type="InterPro" id="IPR039425">
    <property type="entry name" value="RNA_pol_sigma-70-like"/>
</dbReference>
<dbReference type="EMBL" id="QFOI01000054">
    <property type="protein sequence ID" value="PZP50764.1"/>
    <property type="molecule type" value="Genomic_DNA"/>
</dbReference>
<feature type="domain" description="RNA polymerase sigma factor 70 region 4 type 2" evidence="6">
    <location>
        <begin position="122"/>
        <end position="170"/>
    </location>
</feature>
<dbReference type="GO" id="GO:0003677">
    <property type="term" value="F:DNA binding"/>
    <property type="evidence" value="ECO:0007669"/>
    <property type="project" value="InterPro"/>
</dbReference>
<keyword evidence="4" id="KW-0804">Transcription</keyword>
<dbReference type="InterPro" id="IPR013324">
    <property type="entry name" value="RNA_pol_sigma_r3/r4-like"/>
</dbReference>
<dbReference type="Pfam" id="PF04542">
    <property type="entry name" value="Sigma70_r2"/>
    <property type="match status" value="1"/>
</dbReference>
<keyword evidence="3" id="KW-0731">Sigma factor</keyword>
<comment type="caution">
    <text evidence="7">The sequence shown here is derived from an EMBL/GenBank/DDBJ whole genome shotgun (WGS) entry which is preliminary data.</text>
</comment>
<dbReference type="Gene3D" id="1.10.10.10">
    <property type="entry name" value="Winged helix-like DNA-binding domain superfamily/Winged helix DNA-binding domain"/>
    <property type="match status" value="1"/>
</dbReference>
<dbReference type="GO" id="GO:0006352">
    <property type="term" value="P:DNA-templated transcription initiation"/>
    <property type="evidence" value="ECO:0007669"/>
    <property type="project" value="InterPro"/>
</dbReference>
<evidence type="ECO:0000259" key="5">
    <source>
        <dbReference type="Pfam" id="PF04542"/>
    </source>
</evidence>
<dbReference type="PANTHER" id="PTHR43133">
    <property type="entry name" value="RNA POLYMERASE ECF-TYPE SIGMA FACTO"/>
    <property type="match status" value="1"/>
</dbReference>
<dbReference type="PANTHER" id="PTHR43133:SF46">
    <property type="entry name" value="RNA POLYMERASE SIGMA-70 FACTOR ECF SUBFAMILY"/>
    <property type="match status" value="1"/>
</dbReference>
<keyword evidence="2" id="KW-0805">Transcription regulation</keyword>
<name>A0A2W5F954_9SPHI</name>
<accession>A0A2W5F954</accession>
<sequence>MQKMNHAETSFINWVEDAAKGKRDAFGRLYEQFSAAMFNICIRMVSERNLAEDLLHESFITAFNNIKNLREPARFGGWLKQITIRKCIQSTTSKYSFKELDDEGQWIDEYEESWWGGLSMVDIQCAIKELPDGCREIFNLYAVEDYSHRDIAELLNISESTSKSQYHRAKGLLRVKLLKVLKVNG</sequence>
<dbReference type="Gene3D" id="1.10.1740.10">
    <property type="match status" value="1"/>
</dbReference>
<organism evidence="7 8">
    <name type="scientific">Pseudopedobacter saltans</name>
    <dbReference type="NCBI Taxonomy" id="151895"/>
    <lineage>
        <taxon>Bacteria</taxon>
        <taxon>Pseudomonadati</taxon>
        <taxon>Bacteroidota</taxon>
        <taxon>Sphingobacteriia</taxon>
        <taxon>Sphingobacteriales</taxon>
        <taxon>Sphingobacteriaceae</taxon>
        <taxon>Pseudopedobacter</taxon>
    </lineage>
</organism>
<dbReference type="Pfam" id="PF08281">
    <property type="entry name" value="Sigma70_r4_2"/>
    <property type="match status" value="1"/>
</dbReference>
<evidence type="ECO:0000256" key="1">
    <source>
        <dbReference type="ARBA" id="ARBA00010641"/>
    </source>
</evidence>
<dbReference type="InterPro" id="IPR013249">
    <property type="entry name" value="RNA_pol_sigma70_r4_t2"/>
</dbReference>